<evidence type="ECO:0000256" key="10">
    <source>
        <dbReference type="PROSITE-ProRule" id="PRU01379"/>
    </source>
</evidence>
<keyword evidence="5" id="KW-0479">Metal-binding</keyword>
<keyword evidence="9" id="KW-0482">Metalloprotease</keyword>
<keyword evidence="7" id="KW-0378">Hydrolase</keyword>
<dbReference type="Pfam" id="PF00246">
    <property type="entry name" value="Peptidase_M14"/>
    <property type="match status" value="1"/>
</dbReference>
<dbReference type="PROSITE" id="PS52035">
    <property type="entry name" value="PEPTIDASE_M14"/>
    <property type="match status" value="1"/>
</dbReference>
<reference evidence="13" key="1">
    <citation type="submission" date="2021-04" db="EMBL/GenBank/DDBJ databases">
        <authorList>
            <person name="Tunstrom K."/>
        </authorList>
    </citation>
    <scope>NUCLEOTIDE SEQUENCE</scope>
</reference>
<comment type="caution">
    <text evidence="10">Lacks conserved residue(s) required for the propagation of feature annotation.</text>
</comment>
<dbReference type="SMART" id="SM00631">
    <property type="entry name" value="Zn_pept"/>
    <property type="match status" value="1"/>
</dbReference>
<accession>A0A8S3XCH1</accession>
<evidence type="ECO:0000256" key="3">
    <source>
        <dbReference type="ARBA" id="ARBA00022645"/>
    </source>
</evidence>
<feature type="domain" description="Peptidase M14" evidence="12">
    <location>
        <begin position="120"/>
        <end position="418"/>
    </location>
</feature>
<evidence type="ECO:0000256" key="7">
    <source>
        <dbReference type="ARBA" id="ARBA00022801"/>
    </source>
</evidence>
<dbReference type="InterPro" id="IPR003146">
    <property type="entry name" value="M14A_act_pep"/>
</dbReference>
<evidence type="ECO:0000256" key="5">
    <source>
        <dbReference type="ARBA" id="ARBA00022723"/>
    </source>
</evidence>
<dbReference type="Pfam" id="PF02244">
    <property type="entry name" value="Propep_M14"/>
    <property type="match status" value="1"/>
</dbReference>
<keyword evidence="6 11" id="KW-0732">Signal</keyword>
<evidence type="ECO:0000256" key="11">
    <source>
        <dbReference type="SAM" id="SignalP"/>
    </source>
</evidence>
<feature type="chain" id="PRO_5035804688" evidence="11">
    <location>
        <begin position="16"/>
        <end position="427"/>
    </location>
</feature>
<keyword evidence="3" id="KW-0121">Carboxypeptidase</keyword>
<evidence type="ECO:0000256" key="1">
    <source>
        <dbReference type="ARBA" id="ARBA00001947"/>
    </source>
</evidence>
<evidence type="ECO:0000256" key="8">
    <source>
        <dbReference type="ARBA" id="ARBA00022833"/>
    </source>
</evidence>
<dbReference type="EMBL" id="CAJQZP010001115">
    <property type="protein sequence ID" value="CAG5016918.1"/>
    <property type="molecule type" value="Genomic_DNA"/>
</dbReference>
<comment type="cofactor">
    <cofactor evidence="1">
        <name>Zn(2+)</name>
        <dbReference type="ChEBI" id="CHEBI:29105"/>
    </cofactor>
</comment>
<evidence type="ECO:0000313" key="14">
    <source>
        <dbReference type="Proteomes" id="UP000691718"/>
    </source>
</evidence>
<dbReference type="GO" id="GO:0008270">
    <property type="term" value="F:zinc ion binding"/>
    <property type="evidence" value="ECO:0007669"/>
    <property type="project" value="InterPro"/>
</dbReference>
<dbReference type="GO" id="GO:0006508">
    <property type="term" value="P:proteolysis"/>
    <property type="evidence" value="ECO:0007669"/>
    <property type="project" value="UniProtKB-KW"/>
</dbReference>
<evidence type="ECO:0000259" key="12">
    <source>
        <dbReference type="PROSITE" id="PS52035"/>
    </source>
</evidence>
<feature type="signal peptide" evidence="11">
    <location>
        <begin position="1"/>
        <end position="15"/>
    </location>
</feature>
<name>A0A8S3XCH1_PARAO</name>
<keyword evidence="4" id="KW-0645">Protease</keyword>
<evidence type="ECO:0000313" key="13">
    <source>
        <dbReference type="EMBL" id="CAG5016918.1"/>
    </source>
</evidence>
<protein>
    <submittedName>
        <fullName evidence="13">(apollo) hypothetical protein</fullName>
    </submittedName>
</protein>
<dbReference type="GO" id="GO:0005615">
    <property type="term" value="C:extracellular space"/>
    <property type="evidence" value="ECO:0007669"/>
    <property type="project" value="TreeGrafter"/>
</dbReference>
<evidence type="ECO:0000256" key="9">
    <source>
        <dbReference type="ARBA" id="ARBA00023049"/>
    </source>
</evidence>
<dbReference type="Proteomes" id="UP000691718">
    <property type="component" value="Unassembled WGS sequence"/>
</dbReference>
<dbReference type="FunFam" id="3.40.630.10:FF:000084">
    <property type="entry name" value="Carboxypeptidase B2"/>
    <property type="match status" value="1"/>
</dbReference>
<comment type="similarity">
    <text evidence="2 10">Belongs to the peptidase M14 family.</text>
</comment>
<gene>
    <name evidence="13" type="ORF">PAPOLLO_LOCUS16587</name>
</gene>
<keyword evidence="8" id="KW-0862">Zinc</keyword>
<dbReference type="GO" id="GO:0004181">
    <property type="term" value="F:metallocarboxypeptidase activity"/>
    <property type="evidence" value="ECO:0007669"/>
    <property type="project" value="InterPro"/>
</dbReference>
<dbReference type="AlphaFoldDB" id="A0A8S3XCH1"/>
<keyword evidence="14" id="KW-1185">Reference proteome</keyword>
<sequence length="427" mass="48124">MKVWAVLLLFAVANAKHEQYQGWKSYFVKPFNTVQLQVLGSVVEKYGIDFLSNPAVERNGLALVKPELHEDFIKSLRNHGIAYKIHAEDVKAQLDIDDELMEKRRRKSSGMKNGTIPLDNYLELEEIYDYIDYIAEQYPDLVTIISPGNSFEGRPLKYLKISTTNFEDKNKPIILIDAGFFGRDWITPSIVLYALHNLTQSDMLHDYDWILIPVANPDGYKYSFTNDRFWIKTRSTDQHLLSIVCPGVNVNRNFDFFWNTIGTSNTPCADNYAGSKPLSEKETFLLNDSLGEFISRVVLDISLHSYGSLILFPWGHDGSLSNHAFALQSVGVSIADTIYANSLPDFPRYIVGNSALVTGIETSGTGIDYAHMLGIPLTFNLRLPGIEEGTEGFQLDPEYIEQLAKETWAGIVVGARRAAELFGNTRN</sequence>
<evidence type="ECO:0000256" key="4">
    <source>
        <dbReference type="ARBA" id="ARBA00022670"/>
    </source>
</evidence>
<evidence type="ECO:0000256" key="6">
    <source>
        <dbReference type="ARBA" id="ARBA00022729"/>
    </source>
</evidence>
<organism evidence="13 14">
    <name type="scientific">Parnassius apollo</name>
    <name type="common">Apollo butterfly</name>
    <name type="synonym">Papilio apollo</name>
    <dbReference type="NCBI Taxonomy" id="110799"/>
    <lineage>
        <taxon>Eukaryota</taxon>
        <taxon>Metazoa</taxon>
        <taxon>Ecdysozoa</taxon>
        <taxon>Arthropoda</taxon>
        <taxon>Hexapoda</taxon>
        <taxon>Insecta</taxon>
        <taxon>Pterygota</taxon>
        <taxon>Neoptera</taxon>
        <taxon>Endopterygota</taxon>
        <taxon>Lepidoptera</taxon>
        <taxon>Glossata</taxon>
        <taxon>Ditrysia</taxon>
        <taxon>Papilionoidea</taxon>
        <taxon>Papilionidae</taxon>
        <taxon>Parnassiinae</taxon>
        <taxon>Parnassini</taxon>
        <taxon>Parnassius</taxon>
        <taxon>Parnassius</taxon>
    </lineage>
</organism>
<proteinExistence type="inferred from homology"/>
<dbReference type="OrthoDB" id="3626597at2759"/>
<dbReference type="InterPro" id="IPR000834">
    <property type="entry name" value="Peptidase_M14"/>
</dbReference>
<evidence type="ECO:0000256" key="2">
    <source>
        <dbReference type="ARBA" id="ARBA00005988"/>
    </source>
</evidence>
<dbReference type="PANTHER" id="PTHR11705">
    <property type="entry name" value="PROTEASE FAMILY M14 CARBOXYPEPTIDASE A,B"/>
    <property type="match status" value="1"/>
</dbReference>
<comment type="caution">
    <text evidence="13">The sequence shown here is derived from an EMBL/GenBank/DDBJ whole genome shotgun (WGS) entry which is preliminary data.</text>
</comment>
<dbReference type="PANTHER" id="PTHR11705:SF140">
    <property type="entry name" value="FI02848P-RELATED"/>
    <property type="match status" value="1"/>
</dbReference>